<keyword evidence="11" id="KW-1185">Reference proteome</keyword>
<dbReference type="InterPro" id="IPR001851">
    <property type="entry name" value="ABC_transp_permease"/>
</dbReference>
<evidence type="ECO:0000256" key="2">
    <source>
        <dbReference type="ARBA" id="ARBA00022448"/>
    </source>
</evidence>
<keyword evidence="4 9" id="KW-0812">Transmembrane</keyword>
<keyword evidence="2" id="KW-0813">Transport</keyword>
<proteinExistence type="inferred from homology"/>
<feature type="transmembrane region" description="Helical" evidence="9">
    <location>
        <begin position="41"/>
        <end position="63"/>
    </location>
</feature>
<dbReference type="PANTHER" id="PTHR11795:SF442">
    <property type="entry name" value="ABC TRANSPORTER ATP-BINDING PROTEIN"/>
    <property type="match status" value="1"/>
</dbReference>
<feature type="transmembrane region" description="Helical" evidence="9">
    <location>
        <begin position="233"/>
        <end position="260"/>
    </location>
</feature>
<evidence type="ECO:0000313" key="10">
    <source>
        <dbReference type="EMBL" id="MPW19252.1"/>
    </source>
</evidence>
<gene>
    <name evidence="10" type="ORF">GCT13_20705</name>
</gene>
<reference evidence="10 11" key="1">
    <citation type="submission" date="2019-10" db="EMBL/GenBank/DDBJ databases">
        <title>Paraburkholderia sp. isolated from nodules of Mimosa pudica from Brazilian Atlantic Forest soils.</title>
        <authorList>
            <person name="Paulitsch F."/>
            <person name="Hungria M."/>
            <person name="Dall'Agnol R."/>
        </authorList>
    </citation>
    <scope>NUCLEOTIDE SEQUENCE [LARGE SCALE GENOMIC DNA]</scope>
    <source>
        <strain evidence="10 11">CNPSo 3157</strain>
    </source>
</reference>
<comment type="similarity">
    <text evidence="8">Belongs to the binding-protein-dependent transport system permease family. LivHM subfamily.</text>
</comment>
<feature type="transmembrane region" description="Helical" evidence="9">
    <location>
        <begin position="150"/>
        <end position="169"/>
    </location>
</feature>
<dbReference type="InterPro" id="IPR052157">
    <property type="entry name" value="BCAA_transport_permease"/>
</dbReference>
<keyword evidence="7 9" id="KW-0472">Membrane</keyword>
<dbReference type="GO" id="GO:0006865">
    <property type="term" value="P:amino acid transport"/>
    <property type="evidence" value="ECO:0007669"/>
    <property type="project" value="UniProtKB-KW"/>
</dbReference>
<dbReference type="CDD" id="cd06582">
    <property type="entry name" value="TM_PBP1_LivH_like"/>
    <property type="match status" value="1"/>
</dbReference>
<comment type="subcellular location">
    <subcellularLocation>
        <location evidence="1">Cell membrane</location>
        <topology evidence="1">Multi-pass membrane protein</topology>
    </subcellularLocation>
</comment>
<keyword evidence="3" id="KW-1003">Cell membrane</keyword>
<sequence>MTEILGQLFIGLINGSFYALLSLGLAIIFGMLNIVNFAHGAIYMLGAFLGWIGLTQLSVWTGINGLKINYWLALLIVPVIVGFLGAGFERSLLRRLRKADPVYGMLLTYGLALVLEGGFRHQYGVSGQPYEIPEAFRGAINFGFMFLPKYRLSVVLVSLAVCAAAWYLIERTRIGGYLRAGTENPVIAQSLGINVPMLVSLTYGVGVALAALTGVLAAPILQVSSQMGSELNIIIFAVVVVGGMGSITGAIITGITLGLVQAVATLVYPEASSIVIFILMSVVLFFRPAGLFGREA</sequence>
<protein>
    <submittedName>
        <fullName evidence="10">Branched-chain amino acid ABC transporter permease</fullName>
    </submittedName>
</protein>
<keyword evidence="5" id="KW-0029">Amino-acid transport</keyword>
<comment type="caution">
    <text evidence="10">The sequence shown here is derived from an EMBL/GenBank/DDBJ whole genome shotgun (WGS) entry which is preliminary data.</text>
</comment>
<evidence type="ECO:0000256" key="6">
    <source>
        <dbReference type="ARBA" id="ARBA00022989"/>
    </source>
</evidence>
<dbReference type="RefSeq" id="WP_152761094.1">
    <property type="nucleotide sequence ID" value="NZ_WHNP01000018.1"/>
</dbReference>
<name>A0A7X1NC46_9BURK</name>
<dbReference type="AlphaFoldDB" id="A0A7X1NC46"/>
<evidence type="ECO:0000256" key="5">
    <source>
        <dbReference type="ARBA" id="ARBA00022970"/>
    </source>
</evidence>
<evidence type="ECO:0000256" key="4">
    <source>
        <dbReference type="ARBA" id="ARBA00022692"/>
    </source>
</evidence>
<feature type="transmembrane region" description="Helical" evidence="9">
    <location>
        <begin position="201"/>
        <end position="221"/>
    </location>
</feature>
<evidence type="ECO:0000256" key="8">
    <source>
        <dbReference type="ARBA" id="ARBA00037998"/>
    </source>
</evidence>
<evidence type="ECO:0000256" key="7">
    <source>
        <dbReference type="ARBA" id="ARBA00023136"/>
    </source>
</evidence>
<evidence type="ECO:0000313" key="11">
    <source>
        <dbReference type="Proteomes" id="UP000484381"/>
    </source>
</evidence>
<feature type="transmembrane region" description="Helical" evidence="9">
    <location>
        <begin position="266"/>
        <end position="286"/>
    </location>
</feature>
<dbReference type="Pfam" id="PF02653">
    <property type="entry name" value="BPD_transp_2"/>
    <property type="match status" value="1"/>
</dbReference>
<dbReference type="EMBL" id="WHNP01000018">
    <property type="protein sequence ID" value="MPW19252.1"/>
    <property type="molecule type" value="Genomic_DNA"/>
</dbReference>
<evidence type="ECO:0000256" key="3">
    <source>
        <dbReference type="ARBA" id="ARBA00022475"/>
    </source>
</evidence>
<accession>A0A7X1NC46</accession>
<evidence type="ECO:0000256" key="9">
    <source>
        <dbReference type="SAM" id="Phobius"/>
    </source>
</evidence>
<evidence type="ECO:0000256" key="1">
    <source>
        <dbReference type="ARBA" id="ARBA00004651"/>
    </source>
</evidence>
<feature type="transmembrane region" description="Helical" evidence="9">
    <location>
        <begin position="6"/>
        <end position="29"/>
    </location>
</feature>
<keyword evidence="6 9" id="KW-1133">Transmembrane helix</keyword>
<dbReference type="PANTHER" id="PTHR11795">
    <property type="entry name" value="BRANCHED-CHAIN AMINO ACID TRANSPORT SYSTEM PERMEASE PROTEIN LIVH"/>
    <property type="match status" value="1"/>
</dbReference>
<dbReference type="GO" id="GO:0005886">
    <property type="term" value="C:plasma membrane"/>
    <property type="evidence" value="ECO:0007669"/>
    <property type="project" value="UniProtKB-SubCell"/>
</dbReference>
<dbReference type="Proteomes" id="UP000484381">
    <property type="component" value="Unassembled WGS sequence"/>
</dbReference>
<dbReference type="GO" id="GO:0022857">
    <property type="term" value="F:transmembrane transporter activity"/>
    <property type="evidence" value="ECO:0007669"/>
    <property type="project" value="InterPro"/>
</dbReference>
<organism evidence="10 11">
    <name type="scientific">Paraburkholderia franconis</name>
    <dbReference type="NCBI Taxonomy" id="2654983"/>
    <lineage>
        <taxon>Bacteria</taxon>
        <taxon>Pseudomonadati</taxon>
        <taxon>Pseudomonadota</taxon>
        <taxon>Betaproteobacteria</taxon>
        <taxon>Burkholderiales</taxon>
        <taxon>Burkholderiaceae</taxon>
        <taxon>Paraburkholderia</taxon>
    </lineage>
</organism>
<feature type="transmembrane region" description="Helical" evidence="9">
    <location>
        <begin position="69"/>
        <end position="88"/>
    </location>
</feature>